<organism evidence="2 3">
    <name type="scientific">Iris pallida</name>
    <name type="common">Sweet iris</name>
    <dbReference type="NCBI Taxonomy" id="29817"/>
    <lineage>
        <taxon>Eukaryota</taxon>
        <taxon>Viridiplantae</taxon>
        <taxon>Streptophyta</taxon>
        <taxon>Embryophyta</taxon>
        <taxon>Tracheophyta</taxon>
        <taxon>Spermatophyta</taxon>
        <taxon>Magnoliopsida</taxon>
        <taxon>Liliopsida</taxon>
        <taxon>Asparagales</taxon>
        <taxon>Iridaceae</taxon>
        <taxon>Iridoideae</taxon>
        <taxon>Irideae</taxon>
        <taxon>Iris</taxon>
    </lineage>
</organism>
<comment type="caution">
    <text evidence="2">The sequence shown here is derived from an EMBL/GenBank/DDBJ whole genome shotgun (WGS) entry which is preliminary data.</text>
</comment>
<evidence type="ECO:0000313" key="3">
    <source>
        <dbReference type="Proteomes" id="UP001140949"/>
    </source>
</evidence>
<name>A0AAX6HLU7_IRIPA</name>
<dbReference type="Proteomes" id="UP001140949">
    <property type="component" value="Unassembled WGS sequence"/>
</dbReference>
<keyword evidence="3" id="KW-1185">Reference proteome</keyword>
<dbReference type="AlphaFoldDB" id="A0AAX6HLU7"/>
<reference evidence="2" key="2">
    <citation type="submission" date="2023-04" db="EMBL/GenBank/DDBJ databases">
        <authorList>
            <person name="Bruccoleri R.E."/>
            <person name="Oakeley E.J."/>
            <person name="Faust A.-M."/>
            <person name="Dessus-Babus S."/>
            <person name="Altorfer M."/>
            <person name="Burckhardt D."/>
            <person name="Oertli M."/>
            <person name="Naumann U."/>
            <person name="Petersen F."/>
            <person name="Wong J."/>
        </authorList>
    </citation>
    <scope>NUCLEOTIDE SEQUENCE</scope>
    <source>
        <strain evidence="2">GSM-AAB239-AS_SAM_17_03QT</strain>
        <tissue evidence="2">Leaf</tissue>
    </source>
</reference>
<evidence type="ECO:0000313" key="2">
    <source>
        <dbReference type="EMBL" id="KAJ6841657.1"/>
    </source>
</evidence>
<feature type="region of interest" description="Disordered" evidence="1">
    <location>
        <begin position="16"/>
        <end position="46"/>
    </location>
</feature>
<dbReference type="EMBL" id="JANAVB010008400">
    <property type="protein sequence ID" value="KAJ6841657.1"/>
    <property type="molecule type" value="Genomic_DNA"/>
</dbReference>
<evidence type="ECO:0000256" key="1">
    <source>
        <dbReference type="SAM" id="MobiDB-lite"/>
    </source>
</evidence>
<protein>
    <submittedName>
        <fullName evidence="2">Uncharacterized protein</fullName>
    </submittedName>
</protein>
<feature type="compositionally biased region" description="Basic and acidic residues" evidence="1">
    <location>
        <begin position="26"/>
        <end position="46"/>
    </location>
</feature>
<sequence length="56" mass="6109">MSMVNSVVVMATGGWAEIVGNGGGSPEHDRSARRRMEADCSEERAGEIRTVERELM</sequence>
<reference evidence="2" key="1">
    <citation type="journal article" date="2023" name="GigaByte">
        <title>Genome assembly of the bearded iris, Iris pallida Lam.</title>
        <authorList>
            <person name="Bruccoleri R.E."/>
            <person name="Oakeley E.J."/>
            <person name="Faust A.M.E."/>
            <person name="Altorfer M."/>
            <person name="Dessus-Babus S."/>
            <person name="Burckhardt D."/>
            <person name="Oertli M."/>
            <person name="Naumann U."/>
            <person name="Petersen F."/>
            <person name="Wong J."/>
        </authorList>
    </citation>
    <scope>NUCLEOTIDE SEQUENCE</scope>
    <source>
        <strain evidence="2">GSM-AAB239-AS_SAM_17_03QT</strain>
    </source>
</reference>
<proteinExistence type="predicted"/>
<accession>A0AAX6HLU7</accession>
<gene>
    <name evidence="2" type="ORF">M6B38_305660</name>
</gene>